<dbReference type="EMBL" id="KX349310">
    <property type="protein sequence ID" value="AOO15894.1"/>
    <property type="molecule type" value="Genomic_DNA"/>
</dbReference>
<accession>A0A1D7SQE9</accession>
<evidence type="ECO:0008006" key="3">
    <source>
        <dbReference type="Google" id="ProtNLM"/>
    </source>
</evidence>
<sequence length="182" mass="21065">MHFLLDQVILVAQIDPEAFQELSDHAYDALERKHPLRDDPLVSLKEEYLLDVPYKFEEWITKTIDEQFLLHKERSGIYGVDHTKLKMKGLWVNRMHKGDQHFPHQHDSSFYSFSAYIKTTADDAPFLFIKNDQGRPVNIGEESMGHVLIFPSTLVHTVYPKQTDGERISVSGNIIIDTLTNL</sequence>
<keyword evidence="2" id="KW-1185">Reference proteome</keyword>
<evidence type="ECO:0000313" key="2">
    <source>
        <dbReference type="Proteomes" id="UP000226226"/>
    </source>
</evidence>
<organism evidence="1 2">
    <name type="scientific">Cyanophage S-RIM12 isolate RW_01_0310</name>
    <dbReference type="NCBI Taxonomy" id="2790347"/>
    <lineage>
        <taxon>Viruses</taxon>
        <taxon>Duplodnaviria</taxon>
        <taxon>Heunggongvirae</taxon>
        <taxon>Uroviricota</taxon>
        <taxon>Caudoviricetes</taxon>
        <taxon>Pantevenvirales</taxon>
        <taxon>Kyanoviridae</taxon>
        <taxon>Brizovirus</taxon>
        <taxon>Brizovirus rhodeisland01</taxon>
    </lineage>
</organism>
<dbReference type="InterPro" id="IPR012668">
    <property type="entry name" value="CHP02466"/>
</dbReference>
<reference evidence="1 2" key="1">
    <citation type="journal article" date="2016" name="Environ. Microbiol.">
        <title>Genomic diversification of marine cyanophages into stable ecotypes.</title>
        <authorList>
            <person name="Marston M.F."/>
            <person name="Martiny J.B."/>
        </authorList>
    </citation>
    <scope>NUCLEOTIDE SEQUENCE [LARGE SCALE GENOMIC DNA]</scope>
    <source>
        <strain evidence="1">RW_01_0310</strain>
    </source>
</reference>
<proteinExistence type="predicted"/>
<gene>
    <name evidence="1" type="ORF">RW010310_194</name>
</gene>
<protein>
    <recommendedName>
        <fullName evidence="3">2OG-Fe(II) oxygenase</fullName>
    </recommendedName>
</protein>
<dbReference type="Gene3D" id="2.60.120.620">
    <property type="entry name" value="q2cbj1_9rhob like domain"/>
    <property type="match status" value="1"/>
</dbReference>
<name>A0A1D7SQE9_9CAUD</name>
<dbReference type="Pfam" id="PF13759">
    <property type="entry name" value="2OG-FeII_Oxy_5"/>
    <property type="match status" value="1"/>
</dbReference>
<evidence type="ECO:0000313" key="1">
    <source>
        <dbReference type="EMBL" id="AOO15894.1"/>
    </source>
</evidence>
<dbReference type="Proteomes" id="UP000226226">
    <property type="component" value="Segment"/>
</dbReference>